<dbReference type="EMBL" id="CM007383">
    <property type="protein sequence ID" value="ONK74711.1"/>
    <property type="molecule type" value="Genomic_DNA"/>
</dbReference>
<keyword evidence="5" id="KW-0010">Activator</keyword>
<feature type="domain" description="HTH myb-type" evidence="11">
    <location>
        <begin position="77"/>
        <end position="130"/>
    </location>
</feature>
<dbReference type="PANTHER" id="PTHR47999:SF24">
    <property type="entry name" value="TRANSCRIPTION FACTOR MYB90"/>
    <property type="match status" value="1"/>
</dbReference>
<dbReference type="SUPFAM" id="SSF46689">
    <property type="entry name" value="Homeodomain-like"/>
    <property type="match status" value="1"/>
</dbReference>
<proteinExistence type="predicted"/>
<keyword evidence="3" id="KW-0805">Transcription regulation</keyword>
<dbReference type="GO" id="GO:0005634">
    <property type="term" value="C:nucleus"/>
    <property type="evidence" value="ECO:0007669"/>
    <property type="project" value="UniProtKB-SubCell"/>
</dbReference>
<feature type="domain" description="HTH myb-type" evidence="11">
    <location>
        <begin position="132"/>
        <end position="181"/>
    </location>
</feature>
<sequence>MKLDLPPFLSALPPVLLLLFLEIFLLLLVELHVIVVVSAAASHHRSQKPRRRRAEFFDQLEASTKLTMEPELKPAGVRKGAWSKEEDDLLRKCIEMYGEGKWSSVPNKAGLKRCRKSCRLRWLNYLSPAIHRGKFGEDEVDLIIRLHKLLGNRWSLIAGRIPGRTANDIKNFWNSHLGKKTEAIDTKNKIRVVKPQPRRVARSRACGPKDIMQKDEGQDPNNSRALPENNIAEHEEESLNEFMGSSGHDEELGGLIPYNSSHENLSSLDFGFSYEVEEIMDGALFLRGVEEWEKLLEDTICLG</sequence>
<dbReference type="InterPro" id="IPR009057">
    <property type="entry name" value="Homeodomain-like_sf"/>
</dbReference>
<dbReference type="SMART" id="SM00717">
    <property type="entry name" value="SANT"/>
    <property type="match status" value="2"/>
</dbReference>
<protein>
    <submittedName>
        <fullName evidence="12">Uncharacterized protein</fullName>
    </submittedName>
</protein>
<keyword evidence="9" id="KW-0472">Membrane</keyword>
<dbReference type="GO" id="GO:0003677">
    <property type="term" value="F:DNA binding"/>
    <property type="evidence" value="ECO:0007669"/>
    <property type="project" value="UniProtKB-KW"/>
</dbReference>
<evidence type="ECO:0000256" key="7">
    <source>
        <dbReference type="ARBA" id="ARBA00023242"/>
    </source>
</evidence>
<keyword evidence="4" id="KW-0238">DNA-binding</keyword>
<dbReference type="Gene3D" id="1.10.10.60">
    <property type="entry name" value="Homeodomain-like"/>
    <property type="match status" value="2"/>
</dbReference>
<feature type="domain" description="Myb-like" evidence="10">
    <location>
        <begin position="74"/>
        <end position="126"/>
    </location>
</feature>
<keyword evidence="9" id="KW-1133">Transmembrane helix</keyword>
<dbReference type="InterPro" id="IPR015495">
    <property type="entry name" value="Myb_TF_plants"/>
</dbReference>
<dbReference type="InterPro" id="IPR017930">
    <property type="entry name" value="Myb_dom"/>
</dbReference>
<feature type="transmembrane region" description="Helical" evidence="9">
    <location>
        <begin position="15"/>
        <end position="42"/>
    </location>
</feature>
<reference evidence="13" key="1">
    <citation type="journal article" date="2017" name="Nat. Commun.">
        <title>The asparagus genome sheds light on the origin and evolution of a young Y chromosome.</title>
        <authorList>
            <person name="Harkess A."/>
            <person name="Zhou J."/>
            <person name="Xu C."/>
            <person name="Bowers J.E."/>
            <person name="Van der Hulst R."/>
            <person name="Ayyampalayam S."/>
            <person name="Mercati F."/>
            <person name="Riccardi P."/>
            <person name="McKain M.R."/>
            <person name="Kakrana A."/>
            <person name="Tang H."/>
            <person name="Ray J."/>
            <person name="Groenendijk J."/>
            <person name="Arikit S."/>
            <person name="Mathioni S.M."/>
            <person name="Nakano M."/>
            <person name="Shan H."/>
            <person name="Telgmann-Rauber A."/>
            <person name="Kanno A."/>
            <person name="Yue Z."/>
            <person name="Chen H."/>
            <person name="Li W."/>
            <person name="Chen Y."/>
            <person name="Xu X."/>
            <person name="Zhang Y."/>
            <person name="Luo S."/>
            <person name="Chen H."/>
            <person name="Gao J."/>
            <person name="Mao Z."/>
            <person name="Pires J.C."/>
            <person name="Luo M."/>
            <person name="Kudrna D."/>
            <person name="Wing R.A."/>
            <person name="Meyers B.C."/>
            <person name="Yi K."/>
            <person name="Kong H."/>
            <person name="Lavrijsen P."/>
            <person name="Sunseri F."/>
            <person name="Falavigna A."/>
            <person name="Ye Y."/>
            <person name="Leebens-Mack J.H."/>
            <person name="Chen G."/>
        </authorList>
    </citation>
    <scope>NUCLEOTIDE SEQUENCE [LARGE SCALE GENOMIC DNA]</scope>
    <source>
        <strain evidence="13">cv. DH0086</strain>
    </source>
</reference>
<feature type="region of interest" description="Disordered" evidence="8">
    <location>
        <begin position="204"/>
        <end position="226"/>
    </location>
</feature>
<name>A0A5P1FDN0_ASPOF</name>
<dbReference type="InterPro" id="IPR001005">
    <property type="entry name" value="SANT/Myb"/>
</dbReference>
<dbReference type="AlphaFoldDB" id="A0A5P1FDN0"/>
<keyword evidence="9" id="KW-0812">Transmembrane</keyword>
<dbReference type="FunFam" id="1.10.10.60:FF:000218">
    <property type="entry name" value="Myb transcription factor"/>
    <property type="match status" value="1"/>
</dbReference>
<dbReference type="PROSITE" id="PS51294">
    <property type="entry name" value="HTH_MYB"/>
    <property type="match status" value="2"/>
</dbReference>
<evidence type="ECO:0000256" key="1">
    <source>
        <dbReference type="ARBA" id="ARBA00004123"/>
    </source>
</evidence>
<evidence type="ECO:0000256" key="2">
    <source>
        <dbReference type="ARBA" id="ARBA00022737"/>
    </source>
</evidence>
<dbReference type="PANTHER" id="PTHR47999">
    <property type="entry name" value="TRANSCRIPTION FACTOR MYB8-RELATED-RELATED"/>
    <property type="match status" value="1"/>
</dbReference>
<comment type="subcellular location">
    <subcellularLocation>
        <location evidence="1">Nucleus</location>
    </subcellularLocation>
</comment>
<keyword evidence="7" id="KW-0539">Nucleus</keyword>
<dbReference type="Proteomes" id="UP000243459">
    <property type="component" value="Chromosome 3"/>
</dbReference>
<dbReference type="Pfam" id="PF00249">
    <property type="entry name" value="Myb_DNA-binding"/>
    <property type="match status" value="2"/>
</dbReference>
<dbReference type="Gramene" id="ONK74711">
    <property type="protein sequence ID" value="ONK74711"/>
    <property type="gene ID" value="A4U43_C03F9350"/>
</dbReference>
<evidence type="ECO:0000313" key="12">
    <source>
        <dbReference type="EMBL" id="ONK74711.1"/>
    </source>
</evidence>
<keyword evidence="13" id="KW-1185">Reference proteome</keyword>
<dbReference type="CDD" id="cd00167">
    <property type="entry name" value="SANT"/>
    <property type="match status" value="2"/>
</dbReference>
<accession>A0A5P1FDN0</accession>
<organism evidence="12 13">
    <name type="scientific">Asparagus officinalis</name>
    <name type="common">Garden asparagus</name>
    <dbReference type="NCBI Taxonomy" id="4686"/>
    <lineage>
        <taxon>Eukaryota</taxon>
        <taxon>Viridiplantae</taxon>
        <taxon>Streptophyta</taxon>
        <taxon>Embryophyta</taxon>
        <taxon>Tracheophyta</taxon>
        <taxon>Spermatophyta</taxon>
        <taxon>Magnoliopsida</taxon>
        <taxon>Liliopsida</taxon>
        <taxon>Asparagales</taxon>
        <taxon>Asparagaceae</taxon>
        <taxon>Asparagoideae</taxon>
        <taxon>Asparagus</taxon>
    </lineage>
</organism>
<feature type="domain" description="Myb-like" evidence="10">
    <location>
        <begin position="127"/>
        <end position="177"/>
    </location>
</feature>
<evidence type="ECO:0000256" key="4">
    <source>
        <dbReference type="ARBA" id="ARBA00023125"/>
    </source>
</evidence>
<evidence type="ECO:0000313" key="13">
    <source>
        <dbReference type="Proteomes" id="UP000243459"/>
    </source>
</evidence>
<gene>
    <name evidence="12" type="ORF">A4U43_C03F9350</name>
</gene>
<dbReference type="PROSITE" id="PS50090">
    <property type="entry name" value="MYB_LIKE"/>
    <property type="match status" value="2"/>
</dbReference>
<evidence type="ECO:0000256" key="9">
    <source>
        <dbReference type="SAM" id="Phobius"/>
    </source>
</evidence>
<evidence type="ECO:0000256" key="8">
    <source>
        <dbReference type="SAM" id="MobiDB-lite"/>
    </source>
</evidence>
<evidence type="ECO:0000256" key="5">
    <source>
        <dbReference type="ARBA" id="ARBA00023159"/>
    </source>
</evidence>
<keyword evidence="6" id="KW-0804">Transcription</keyword>
<evidence type="ECO:0000259" key="11">
    <source>
        <dbReference type="PROSITE" id="PS51294"/>
    </source>
</evidence>
<evidence type="ECO:0000256" key="6">
    <source>
        <dbReference type="ARBA" id="ARBA00023163"/>
    </source>
</evidence>
<keyword evidence="2" id="KW-0677">Repeat</keyword>
<evidence type="ECO:0000259" key="10">
    <source>
        <dbReference type="PROSITE" id="PS50090"/>
    </source>
</evidence>
<evidence type="ECO:0000256" key="3">
    <source>
        <dbReference type="ARBA" id="ARBA00023015"/>
    </source>
</evidence>